<dbReference type="InterPro" id="IPR021425">
    <property type="entry name" value="DUF3072"/>
</dbReference>
<dbReference type="AlphaFoldDB" id="A0A0R3MEK1"/>
<dbReference type="Pfam" id="PF11272">
    <property type="entry name" value="DUF3072"/>
    <property type="match status" value="1"/>
</dbReference>
<accession>A0A0R3MEK1</accession>
<comment type="caution">
    <text evidence="1">The sequence shown here is derived from an EMBL/GenBank/DDBJ whole genome shotgun (WGS) entry which is preliminary data.</text>
</comment>
<evidence type="ECO:0000313" key="2">
    <source>
        <dbReference type="Proteomes" id="UP000052023"/>
    </source>
</evidence>
<organism evidence="1 2">
    <name type="scientific">Bradyrhizobium retamae</name>
    <dbReference type="NCBI Taxonomy" id="1300035"/>
    <lineage>
        <taxon>Bacteria</taxon>
        <taxon>Pseudomonadati</taxon>
        <taxon>Pseudomonadota</taxon>
        <taxon>Alphaproteobacteria</taxon>
        <taxon>Hyphomicrobiales</taxon>
        <taxon>Nitrobacteraceae</taxon>
        <taxon>Bradyrhizobium</taxon>
    </lineage>
</organism>
<evidence type="ECO:0000313" key="1">
    <source>
        <dbReference type="EMBL" id="KRR17902.1"/>
    </source>
</evidence>
<proteinExistence type="predicted"/>
<dbReference type="Proteomes" id="UP000052023">
    <property type="component" value="Unassembled WGS sequence"/>
</dbReference>
<reference evidence="1 2" key="1">
    <citation type="submission" date="2014-03" db="EMBL/GenBank/DDBJ databases">
        <title>Bradyrhizobium valentinum sp. nov., isolated from effective nodules of Lupinus mariae-josephae, a lupine endemic of basic-lime soils in Eastern Spain.</title>
        <authorList>
            <person name="Duran D."/>
            <person name="Rey L."/>
            <person name="Navarro A."/>
            <person name="Busquets A."/>
            <person name="Imperial J."/>
            <person name="Ruiz-Argueso T."/>
        </authorList>
    </citation>
    <scope>NUCLEOTIDE SEQUENCE [LARGE SCALE GENOMIC DNA]</scope>
    <source>
        <strain evidence="1 2">Ro19</strain>
    </source>
</reference>
<protein>
    <recommendedName>
        <fullName evidence="3">DUF3072 domain-containing protein</fullName>
    </recommendedName>
</protein>
<evidence type="ECO:0008006" key="3">
    <source>
        <dbReference type="Google" id="ProtNLM"/>
    </source>
</evidence>
<sequence>MSQLPDQVDAPMTPRQLATLRTLSAEAYQPKLFERNLTAREAGRRIAALKAEIELANSF</sequence>
<name>A0A0R3MEK1_9BRAD</name>
<dbReference type="RefSeq" id="WP_057847337.1">
    <property type="nucleotide sequence ID" value="NZ_LLYA01000203.1"/>
</dbReference>
<gene>
    <name evidence="1" type="ORF">CQ13_11065</name>
</gene>
<keyword evidence="2" id="KW-1185">Reference proteome</keyword>
<dbReference type="EMBL" id="LLYA01000203">
    <property type="protein sequence ID" value="KRR17902.1"/>
    <property type="molecule type" value="Genomic_DNA"/>
</dbReference>